<dbReference type="PANTHER" id="PTHR30469">
    <property type="entry name" value="MULTIDRUG RESISTANCE PROTEIN MDTA"/>
    <property type="match status" value="1"/>
</dbReference>
<name>A0A3S4YU82_BARVI</name>
<dbReference type="InterPro" id="IPR058792">
    <property type="entry name" value="Beta-barrel_RND_2"/>
</dbReference>
<dbReference type="InterPro" id="IPR006143">
    <property type="entry name" value="RND_pump_MFP"/>
</dbReference>
<keyword evidence="4" id="KW-0812">Transmembrane</keyword>
<sequence length="381" mass="41845">MGLLKKIFPLVFFIVVLMVAYWEGKKSSERLIPITGKTTTNASDKMLKAPLGSPLTHVVVDVVKVQDFYEQLNVLGSGRAFATVGLTPWSSGVVDKFFVSAGAKVQEGDALAKLDSKKEEIAVSKAKVQRDNSALTLSRILKLRASNTATEVQEITARLELDNANLVLRDADLALDRRTIRAPINGVVGIFSIDVGNAVTPNTIIGRIEDRERILVDIWVPERYTSYIHKGDEVTATLTAQPDKAFVGHIYAIDNVVDPESHTLHVQVEIKNEKDTLMSGMSFSIALQFYGGAFPVVNPLAVQWNSKGSFVWRVREGKVEPIPVSIMQHKADQVFVKAPLTNGDQVVVQGVQTLHLGSRVTLDNPKSDQLQLLMLHGQSVQ</sequence>
<evidence type="ECO:0000259" key="6">
    <source>
        <dbReference type="Pfam" id="PF25954"/>
    </source>
</evidence>
<dbReference type="Pfam" id="PF25954">
    <property type="entry name" value="Beta-barrel_RND_2"/>
    <property type="match status" value="1"/>
</dbReference>
<dbReference type="GO" id="GO:1990281">
    <property type="term" value="C:efflux pump complex"/>
    <property type="evidence" value="ECO:0007669"/>
    <property type="project" value="TreeGrafter"/>
</dbReference>
<dbReference type="Pfam" id="PF25967">
    <property type="entry name" value="RND-MFP_C"/>
    <property type="match status" value="1"/>
</dbReference>
<dbReference type="Gene3D" id="2.40.30.170">
    <property type="match status" value="1"/>
</dbReference>
<evidence type="ECO:0000256" key="2">
    <source>
        <dbReference type="ARBA" id="ARBA00009477"/>
    </source>
</evidence>
<keyword evidence="3" id="KW-0813">Transport</keyword>
<dbReference type="InterPro" id="IPR058627">
    <property type="entry name" value="MdtA-like_C"/>
</dbReference>
<evidence type="ECO:0000256" key="4">
    <source>
        <dbReference type="SAM" id="Phobius"/>
    </source>
</evidence>
<dbReference type="NCBIfam" id="TIGR01730">
    <property type="entry name" value="RND_mfp"/>
    <property type="match status" value="1"/>
</dbReference>
<evidence type="ECO:0000313" key="9">
    <source>
        <dbReference type="Proteomes" id="UP000274201"/>
    </source>
</evidence>
<dbReference type="RefSeq" id="WP_126602355.1">
    <property type="nucleotide sequence ID" value="NZ_LR134529.1"/>
</dbReference>
<gene>
    <name evidence="8" type="primary">cusB</name>
    <name evidence="8" type="ORF">NCTC12905_00375</name>
</gene>
<evidence type="ECO:0000256" key="3">
    <source>
        <dbReference type="ARBA" id="ARBA00022448"/>
    </source>
</evidence>
<dbReference type="GO" id="GO:0015562">
    <property type="term" value="F:efflux transmembrane transporter activity"/>
    <property type="evidence" value="ECO:0007669"/>
    <property type="project" value="TreeGrafter"/>
</dbReference>
<evidence type="ECO:0000259" key="5">
    <source>
        <dbReference type="Pfam" id="PF25917"/>
    </source>
</evidence>
<keyword evidence="4" id="KW-0472">Membrane</keyword>
<organism evidence="8 9">
    <name type="scientific">Bartonella vinsonii</name>
    <name type="common">Rochalimaea vinsonii</name>
    <dbReference type="NCBI Taxonomy" id="33047"/>
    <lineage>
        <taxon>Bacteria</taxon>
        <taxon>Pseudomonadati</taxon>
        <taxon>Pseudomonadota</taxon>
        <taxon>Alphaproteobacteria</taxon>
        <taxon>Hyphomicrobiales</taxon>
        <taxon>Bartonellaceae</taxon>
        <taxon>Bartonella</taxon>
    </lineage>
</organism>
<proteinExistence type="inferred from homology"/>
<dbReference type="PANTHER" id="PTHR30469:SF16">
    <property type="entry name" value="HAE1 FAMILY EFFLUX PUMP MFP COMPONENT"/>
    <property type="match status" value="1"/>
</dbReference>
<dbReference type="Gene3D" id="2.40.50.100">
    <property type="match status" value="1"/>
</dbReference>
<feature type="domain" description="Multidrug resistance protein MdtA-like C-terminal permuted SH3" evidence="7">
    <location>
        <begin position="301"/>
        <end position="353"/>
    </location>
</feature>
<evidence type="ECO:0000259" key="7">
    <source>
        <dbReference type="Pfam" id="PF25967"/>
    </source>
</evidence>
<dbReference type="OrthoDB" id="9806939at2"/>
<accession>A0A3S4YU82</accession>
<dbReference type="AlphaFoldDB" id="A0A3S4YU82"/>
<feature type="transmembrane region" description="Helical" evidence="4">
    <location>
        <begin position="7"/>
        <end position="24"/>
    </location>
</feature>
<evidence type="ECO:0000313" key="8">
    <source>
        <dbReference type="EMBL" id="VEJ44735.1"/>
    </source>
</evidence>
<dbReference type="EMBL" id="LR134529">
    <property type="protein sequence ID" value="VEJ44735.1"/>
    <property type="molecule type" value="Genomic_DNA"/>
</dbReference>
<dbReference type="InterPro" id="IPR058625">
    <property type="entry name" value="MdtA-like_BSH"/>
</dbReference>
<dbReference type="STRING" id="1094497.BVwin_01220"/>
<dbReference type="Proteomes" id="UP000274201">
    <property type="component" value="Chromosome"/>
</dbReference>
<dbReference type="Gene3D" id="2.40.420.20">
    <property type="match status" value="1"/>
</dbReference>
<protein>
    <submittedName>
        <fullName evidence="8">Cation efflux system protein CusB</fullName>
    </submittedName>
</protein>
<dbReference type="Pfam" id="PF25917">
    <property type="entry name" value="BSH_RND"/>
    <property type="match status" value="1"/>
</dbReference>
<reference evidence="8 9" key="1">
    <citation type="submission" date="2018-12" db="EMBL/GenBank/DDBJ databases">
        <authorList>
            <consortium name="Pathogen Informatics"/>
        </authorList>
    </citation>
    <scope>NUCLEOTIDE SEQUENCE [LARGE SCALE GENOMIC DNA]</scope>
    <source>
        <strain evidence="8 9">NCTC12905</strain>
    </source>
</reference>
<comment type="subcellular location">
    <subcellularLocation>
        <location evidence="1">Cell envelope</location>
    </subcellularLocation>
</comment>
<dbReference type="SUPFAM" id="SSF111369">
    <property type="entry name" value="HlyD-like secretion proteins"/>
    <property type="match status" value="1"/>
</dbReference>
<feature type="domain" description="Multidrug resistance protein MdtA-like barrel-sandwich hybrid" evidence="5">
    <location>
        <begin position="83"/>
        <end position="202"/>
    </location>
</feature>
<keyword evidence="4" id="KW-1133">Transmembrane helix</keyword>
<comment type="similarity">
    <text evidence="2">Belongs to the membrane fusion protein (MFP) (TC 8.A.1) family.</text>
</comment>
<evidence type="ECO:0000256" key="1">
    <source>
        <dbReference type="ARBA" id="ARBA00004196"/>
    </source>
</evidence>
<dbReference type="Gene3D" id="1.10.287.470">
    <property type="entry name" value="Helix hairpin bin"/>
    <property type="match status" value="1"/>
</dbReference>
<feature type="domain" description="CusB-like beta-barrel" evidence="6">
    <location>
        <begin position="217"/>
        <end position="287"/>
    </location>
</feature>